<dbReference type="GO" id="GO:0016787">
    <property type="term" value="F:hydrolase activity"/>
    <property type="evidence" value="ECO:0007669"/>
    <property type="project" value="UniProtKB-KW"/>
</dbReference>
<dbReference type="GO" id="GO:0005524">
    <property type="term" value="F:ATP binding"/>
    <property type="evidence" value="ECO:0007669"/>
    <property type="project" value="InterPro"/>
</dbReference>
<organism evidence="6 7">
    <name type="scientific">Gordonia humi</name>
    <dbReference type="NCBI Taxonomy" id="686429"/>
    <lineage>
        <taxon>Bacteria</taxon>
        <taxon>Bacillati</taxon>
        <taxon>Actinomycetota</taxon>
        <taxon>Actinomycetes</taxon>
        <taxon>Mycobacteriales</taxon>
        <taxon>Gordoniaceae</taxon>
        <taxon>Gordonia</taxon>
    </lineage>
</organism>
<keyword evidence="2" id="KW-0479">Metal-binding</keyword>
<dbReference type="SUPFAM" id="SSF52540">
    <property type="entry name" value="P-loop containing nucleoside triphosphate hydrolases"/>
    <property type="match status" value="2"/>
</dbReference>
<keyword evidence="2" id="KW-0862">Zinc</keyword>
<dbReference type="EMBL" id="JACIFP010000001">
    <property type="protein sequence ID" value="MBB4137041.1"/>
    <property type="molecule type" value="Genomic_DNA"/>
</dbReference>
<dbReference type="SMART" id="SM00490">
    <property type="entry name" value="HELICc"/>
    <property type="match status" value="1"/>
</dbReference>
<dbReference type="InterPro" id="IPR014001">
    <property type="entry name" value="Helicase_ATP-bd"/>
</dbReference>
<dbReference type="Pfam" id="PF00176">
    <property type="entry name" value="SNF2-rel_dom"/>
    <property type="match status" value="1"/>
</dbReference>
<dbReference type="InterPro" id="IPR007527">
    <property type="entry name" value="Znf_SWIM"/>
</dbReference>
<comment type="caution">
    <text evidence="6">The sequence shown here is derived from an EMBL/GenBank/DDBJ whole genome shotgun (WGS) entry which is preliminary data.</text>
</comment>
<dbReference type="RefSeq" id="WP_183371945.1">
    <property type="nucleotide sequence ID" value="NZ_BAABHL010000126.1"/>
</dbReference>
<dbReference type="InterPro" id="IPR000330">
    <property type="entry name" value="SNF2_N"/>
</dbReference>
<accession>A0A840EZL1</accession>
<sequence length="1124" mass="122973">MPRTSWTPQQTTQILTFFDKGSLSRGRGYAQSGLVHSISWSGDTVTGLSEGSAGQTYTCSVTARFDGARAQVRAQCTCPVQTFCKHCVALVVTASDSAPGPAAQAPPPPASALELSRWRSLVDEITADKTATPTTDDGPELPLGLQFALDLDARGRRRIVARPVTHGSRGTWVTTRVTWKSLLTTRKAGFRHDPKARELLVEIGNALAARTQRSTPPAELSLSSAPARVWPLLNRAEGAGIALIGKNGWGQPQTVSISSITTGLHVERAQRHLNIGIQTFVDGDPVGADRVLLLGAPKPHGAGVLLDRTLHLGPLPELTASETMLLTSRSHVSVPANEVDEFRARLPALVADRAVSFGDDVFPPEDVDGPYPVLVVDYTADGARTRWEAEYVADGESVRARHDEPANPHRVRRRADENTMWSALGSELAAVASTYRGWFDTTAERLLRGIYQSSAQDEIATLVSMRERLAETTTVAAALEFLPISQFLRDWSLDPVEAAVLTGDVLPALVDGGRVRVEVVGEPPDYHRPEEPPVLHFTGDSSTDWFDLAITLDVDGHRIPIADVIAALAQGETHMLLADDTYFPLDTPELTTLRERLAEARELGDLDGDRVSSSTMNVTLWEELLELGVVDEQLADWRDRLTRLASAKPPAPIAPPPGLDARLRSYQQDGLDWLAFLWDNRLGGVLADDMGLGKTIQTLALIQRVIDDDPTARFLVIAPTSVVGNWAAEVARFVPGLDAAIVASTEKRAGTSLSDQIGGARIVVTSYALLRIDYEAFAAIEWSGMVLDEAQFVKNHASKTHQAARRLPARFKLAITGTPLENRVMELWSLVSIVAPGLYSSPTTFKEHFADPIEKGEAPERLCVLRRRLRPIMLRRNKSQVLADLPEKQEQLLPLDLGPPHRKVYDTFLARERQRMLGLLDDWEGNQIEILRALTQLRQLSLHPGLVDQQHASLESTKISYLAEQIPILTAEGHSALIFSSFTGFLRLVAARFESDGVEYSYLDGTMSAGRRAEQIEQFTAGHTGAFLISLKAGGFGLNLTAADYCFMTDPWWNPAAEAQAVDRAHRIGQQRAVTVYRMVSTGTIEEKVIDLQNRKRELFDALIDDGAAFSGKITAADVRGLLE</sequence>
<dbReference type="PROSITE" id="PS51192">
    <property type="entry name" value="HELICASE_ATP_BIND_1"/>
    <property type="match status" value="1"/>
</dbReference>
<gene>
    <name evidence="6" type="ORF">BKA16_003593</name>
</gene>
<protein>
    <submittedName>
        <fullName evidence="6">Superfamily II DNA or RNA helicase</fullName>
    </submittedName>
</protein>
<keyword evidence="7" id="KW-1185">Reference proteome</keyword>
<evidence type="ECO:0000313" key="7">
    <source>
        <dbReference type="Proteomes" id="UP000551501"/>
    </source>
</evidence>
<evidence type="ECO:0000256" key="1">
    <source>
        <dbReference type="ARBA" id="ARBA00022801"/>
    </source>
</evidence>
<dbReference type="InterPro" id="IPR049730">
    <property type="entry name" value="SNF2/RAD54-like_C"/>
</dbReference>
<keyword evidence="6" id="KW-0547">Nucleotide-binding</keyword>
<feature type="domain" description="SWIM-type" evidence="3">
    <location>
        <begin position="61"/>
        <end position="95"/>
    </location>
</feature>
<dbReference type="GO" id="GO:0008270">
    <property type="term" value="F:zinc ion binding"/>
    <property type="evidence" value="ECO:0007669"/>
    <property type="project" value="UniProtKB-KW"/>
</dbReference>
<dbReference type="GO" id="GO:0004386">
    <property type="term" value="F:helicase activity"/>
    <property type="evidence" value="ECO:0007669"/>
    <property type="project" value="UniProtKB-KW"/>
</dbReference>
<dbReference type="Pfam" id="PF00271">
    <property type="entry name" value="Helicase_C"/>
    <property type="match status" value="1"/>
</dbReference>
<keyword evidence="2" id="KW-0863">Zinc-finger</keyword>
<dbReference type="Gene3D" id="3.40.50.300">
    <property type="entry name" value="P-loop containing nucleotide triphosphate hydrolases"/>
    <property type="match status" value="1"/>
</dbReference>
<feature type="domain" description="Helicase ATP-binding" evidence="4">
    <location>
        <begin position="675"/>
        <end position="837"/>
    </location>
</feature>
<keyword evidence="1" id="KW-0378">Hydrolase</keyword>
<dbReference type="CDD" id="cd18793">
    <property type="entry name" value="SF2_C_SNF"/>
    <property type="match status" value="1"/>
</dbReference>
<evidence type="ECO:0000313" key="6">
    <source>
        <dbReference type="EMBL" id="MBB4137041.1"/>
    </source>
</evidence>
<dbReference type="PROSITE" id="PS50966">
    <property type="entry name" value="ZF_SWIM"/>
    <property type="match status" value="1"/>
</dbReference>
<dbReference type="Proteomes" id="UP000551501">
    <property type="component" value="Unassembled WGS sequence"/>
</dbReference>
<evidence type="ECO:0000259" key="3">
    <source>
        <dbReference type="PROSITE" id="PS50966"/>
    </source>
</evidence>
<keyword evidence="6" id="KW-0067">ATP-binding</keyword>
<dbReference type="InterPro" id="IPR001650">
    <property type="entry name" value="Helicase_C-like"/>
</dbReference>
<feature type="domain" description="Helicase C-terminal" evidence="5">
    <location>
        <begin position="961"/>
        <end position="1108"/>
    </location>
</feature>
<dbReference type="InterPro" id="IPR027417">
    <property type="entry name" value="P-loop_NTPase"/>
</dbReference>
<evidence type="ECO:0000256" key="2">
    <source>
        <dbReference type="PROSITE-ProRule" id="PRU00325"/>
    </source>
</evidence>
<dbReference type="Gene3D" id="3.40.50.10810">
    <property type="entry name" value="Tandem AAA-ATPase domain"/>
    <property type="match status" value="1"/>
</dbReference>
<name>A0A840EZL1_9ACTN</name>
<proteinExistence type="predicted"/>
<dbReference type="AlphaFoldDB" id="A0A840EZL1"/>
<dbReference type="SMART" id="SM00487">
    <property type="entry name" value="DEXDc"/>
    <property type="match status" value="1"/>
</dbReference>
<keyword evidence="6" id="KW-0347">Helicase</keyword>
<evidence type="ECO:0000259" key="4">
    <source>
        <dbReference type="PROSITE" id="PS51192"/>
    </source>
</evidence>
<dbReference type="PROSITE" id="PS51194">
    <property type="entry name" value="HELICASE_CTER"/>
    <property type="match status" value="1"/>
</dbReference>
<dbReference type="InterPro" id="IPR038718">
    <property type="entry name" value="SNF2-like_sf"/>
</dbReference>
<dbReference type="PANTHER" id="PTHR10799">
    <property type="entry name" value="SNF2/RAD54 HELICASE FAMILY"/>
    <property type="match status" value="1"/>
</dbReference>
<reference evidence="6 7" key="1">
    <citation type="submission" date="2020-08" db="EMBL/GenBank/DDBJ databases">
        <title>Sequencing the genomes of 1000 actinobacteria strains.</title>
        <authorList>
            <person name="Klenk H.-P."/>
        </authorList>
    </citation>
    <scope>NUCLEOTIDE SEQUENCE [LARGE SCALE GENOMIC DNA]</scope>
    <source>
        <strain evidence="6 7">DSM 45298</strain>
    </source>
</reference>
<evidence type="ECO:0000259" key="5">
    <source>
        <dbReference type="PROSITE" id="PS51194"/>
    </source>
</evidence>